<dbReference type="GO" id="GO:0005737">
    <property type="term" value="C:cytoplasm"/>
    <property type="evidence" value="ECO:0007669"/>
    <property type="project" value="UniProtKB-SubCell"/>
</dbReference>
<sequence length="557" mass="63034">MPVVRARLELLMKLANVFDAEMLRDILFKLKCETEVEEGNIIAVEVQSDRVDMFSVEGIAKAIRFYTEQEKFSEPVLKNVPFKVFVQQPPAKRPYIAVAAVTNVKLDEERLKLLIDFQERLHATFGRNRRRVAIGLHDLDKLPSPVLEYRDVDIDKTTMIPLHDFREFSIRDVLSLTEQGKLYGFISLNNSFHPAILSNGKVISLPPVINSDITRLTEETRNILIDVTGTDFDAVNSVLNVIIHALTFYGGEVLGAIVKYPDKEVTTPNLTSKRMRIDMGFASSWLGIDAANNVELVRKALEKMGYRIVEINKNFIIVDVPYYRMDILHQVDVVEDIAMGIGYENLGFLDVEPRPIIKKGFGLRDVANIVRDVLIGLGYTELNTLTLIPQQIAEVISYGVTPMVVNAPSNEINALRTSLAQSIIAILKSSQHIPQPVKVFEIGDVVTECRSCYNKWKNELRVCWAIMDSETRFEELHASLHAIIREFGLEKKLVLRPCNIEFFVRGRCAEISIDDVVIGFMGEISPEKLEKLEIFYPITLAEISINALQTVHSKNFG</sequence>
<dbReference type="GO" id="GO:0046872">
    <property type="term" value="F:metal ion binding"/>
    <property type="evidence" value="ECO:0007669"/>
    <property type="project" value="UniProtKB-KW"/>
</dbReference>
<dbReference type="EC" id="6.1.1.20" evidence="4"/>
<evidence type="ECO:0000256" key="7">
    <source>
        <dbReference type="ARBA" id="ARBA00022723"/>
    </source>
</evidence>
<evidence type="ECO:0000256" key="11">
    <source>
        <dbReference type="ARBA" id="ARBA00022917"/>
    </source>
</evidence>
<dbReference type="InterPro" id="IPR004531">
    <property type="entry name" value="Phe-tRNA-synth_IIc_bsu_arc_euk"/>
</dbReference>
<keyword evidence="5" id="KW-0963">Cytoplasm</keyword>
<evidence type="ECO:0000256" key="4">
    <source>
        <dbReference type="ARBA" id="ARBA00012814"/>
    </source>
</evidence>
<keyword evidence="6 14" id="KW-0436">Ligase</keyword>
<dbReference type="SUPFAM" id="SSF46955">
    <property type="entry name" value="Putative DNA-binding domain"/>
    <property type="match status" value="2"/>
</dbReference>
<comment type="similarity">
    <text evidence="3">Belongs to the phenylalanyl-tRNA synthetase beta subunit family. Type 2 subfamily.</text>
</comment>
<evidence type="ECO:0000256" key="9">
    <source>
        <dbReference type="ARBA" id="ARBA00022840"/>
    </source>
</evidence>
<keyword evidence="8" id="KW-0547">Nucleotide-binding</keyword>
<evidence type="ECO:0000256" key="5">
    <source>
        <dbReference type="ARBA" id="ARBA00022490"/>
    </source>
</evidence>
<evidence type="ECO:0000256" key="8">
    <source>
        <dbReference type="ARBA" id="ARBA00022741"/>
    </source>
</evidence>
<evidence type="ECO:0000313" key="15">
    <source>
        <dbReference type="Proteomes" id="UP001529235"/>
    </source>
</evidence>
<dbReference type="Gene3D" id="3.50.40.10">
    <property type="entry name" value="Phenylalanyl-trna Synthetase, Chain B, domain 3"/>
    <property type="match status" value="1"/>
</dbReference>
<dbReference type="PROSITE" id="PS51483">
    <property type="entry name" value="B5"/>
    <property type="match status" value="1"/>
</dbReference>
<protein>
    <recommendedName>
        <fullName evidence="4">phenylalanine--tRNA ligase</fullName>
        <ecNumber evidence="4">6.1.1.20</ecNumber>
    </recommendedName>
</protein>
<dbReference type="AlphaFoldDB" id="A0ABD4Z5Z8"/>
<evidence type="ECO:0000256" key="6">
    <source>
        <dbReference type="ARBA" id="ARBA00022598"/>
    </source>
</evidence>
<dbReference type="SMART" id="SM00873">
    <property type="entry name" value="B3_4"/>
    <property type="match status" value="1"/>
</dbReference>
<comment type="caution">
    <text evidence="14">The sequence shown here is derived from an EMBL/GenBank/DDBJ whole genome shotgun (WGS) entry which is preliminary data.</text>
</comment>
<keyword evidence="11" id="KW-0648">Protein biosynthesis</keyword>
<comment type="subcellular location">
    <subcellularLocation>
        <location evidence="2">Cytoplasm</location>
    </subcellularLocation>
</comment>
<keyword evidence="7" id="KW-0479">Metal-binding</keyword>
<dbReference type="EMBL" id="JASNVW010000002">
    <property type="protein sequence ID" value="MDK6028726.1"/>
    <property type="molecule type" value="Genomic_DNA"/>
</dbReference>
<dbReference type="GO" id="GO:0004826">
    <property type="term" value="F:phenylalanine-tRNA ligase activity"/>
    <property type="evidence" value="ECO:0007669"/>
    <property type="project" value="UniProtKB-EC"/>
</dbReference>
<keyword evidence="9" id="KW-0067">ATP-binding</keyword>
<dbReference type="Pfam" id="PF03484">
    <property type="entry name" value="B5"/>
    <property type="match status" value="1"/>
</dbReference>
<gene>
    <name evidence="14" type="primary">pheT</name>
    <name evidence="14" type="ORF">QPL79_05065</name>
</gene>
<dbReference type="SMART" id="SM00874">
    <property type="entry name" value="B5"/>
    <property type="match status" value="1"/>
</dbReference>
<feature type="domain" description="B5" evidence="13">
    <location>
        <begin position="270"/>
        <end position="348"/>
    </location>
</feature>
<dbReference type="GO" id="GO:0005524">
    <property type="term" value="F:ATP binding"/>
    <property type="evidence" value="ECO:0007669"/>
    <property type="project" value="UniProtKB-KW"/>
</dbReference>
<dbReference type="InterPro" id="IPR045864">
    <property type="entry name" value="aa-tRNA-synth_II/BPL/LPL"/>
</dbReference>
<dbReference type="InterPro" id="IPR005146">
    <property type="entry name" value="B3/B4_tRNA-bd"/>
</dbReference>
<comment type="cofactor">
    <cofactor evidence="1">
        <name>Mg(2+)</name>
        <dbReference type="ChEBI" id="CHEBI:18420"/>
    </cofactor>
</comment>
<evidence type="ECO:0000259" key="13">
    <source>
        <dbReference type="PROSITE" id="PS51483"/>
    </source>
</evidence>
<keyword evidence="15" id="KW-1185">Reference proteome</keyword>
<evidence type="ECO:0000256" key="10">
    <source>
        <dbReference type="ARBA" id="ARBA00022842"/>
    </source>
</evidence>
<evidence type="ECO:0000256" key="1">
    <source>
        <dbReference type="ARBA" id="ARBA00001946"/>
    </source>
</evidence>
<dbReference type="Gene3D" id="3.30.56.10">
    <property type="match status" value="2"/>
</dbReference>
<keyword evidence="12" id="KW-0030">Aminoacyl-tRNA synthetase</keyword>
<dbReference type="PANTHER" id="PTHR10947:SF0">
    <property type="entry name" value="PHENYLALANINE--TRNA LIGASE BETA SUBUNIT"/>
    <property type="match status" value="1"/>
</dbReference>
<evidence type="ECO:0000256" key="12">
    <source>
        <dbReference type="ARBA" id="ARBA00023146"/>
    </source>
</evidence>
<dbReference type="InterPro" id="IPR005147">
    <property type="entry name" value="tRNA_synthase_B5-dom"/>
</dbReference>
<reference evidence="14 15" key="1">
    <citation type="submission" date="2023-05" db="EMBL/GenBank/DDBJ databases">
        <title>A new hyperthermophilic archaea 'Ignisphaera cupida' sp. nov. and description of the family 'Ignisphaeraceae' fam. nov.</title>
        <authorList>
            <person name="Podosokorskaya O.A."/>
            <person name="Elcheninov A.G."/>
            <person name="Klukina A."/>
            <person name="Merkel A.Y."/>
        </authorList>
    </citation>
    <scope>NUCLEOTIDE SEQUENCE [LARGE SCALE GENOMIC DNA]</scope>
    <source>
        <strain evidence="14 15">4213-co</strain>
    </source>
</reference>
<name>A0ABD4Z5Z8_9CREN</name>
<accession>A0ABD4Z5Z8</accession>
<dbReference type="GO" id="GO:0006432">
    <property type="term" value="P:phenylalanyl-tRNA aminoacylation"/>
    <property type="evidence" value="ECO:0007669"/>
    <property type="project" value="UniProtKB-ARBA"/>
</dbReference>
<evidence type="ECO:0000313" key="14">
    <source>
        <dbReference type="EMBL" id="MDK6028726.1"/>
    </source>
</evidence>
<dbReference type="Pfam" id="PF17759">
    <property type="entry name" value="tRNA_synthFbeta"/>
    <property type="match status" value="1"/>
</dbReference>
<dbReference type="InterPro" id="IPR041616">
    <property type="entry name" value="PheRS_beta_core"/>
</dbReference>
<dbReference type="NCBIfam" id="TIGR00471">
    <property type="entry name" value="pheT_arch"/>
    <property type="match status" value="1"/>
</dbReference>
<dbReference type="InterPro" id="IPR045060">
    <property type="entry name" value="Phe-tRNA-ligase_IIc_bsu"/>
</dbReference>
<organism evidence="14 15">
    <name type="scientific">Ignisphaera cupida</name>
    <dbReference type="NCBI Taxonomy" id="3050454"/>
    <lineage>
        <taxon>Archaea</taxon>
        <taxon>Thermoproteota</taxon>
        <taxon>Thermoprotei</taxon>
        <taxon>Desulfurococcales</taxon>
        <taxon>Desulfurococcaceae</taxon>
        <taxon>Ignisphaera</taxon>
    </lineage>
</organism>
<dbReference type="Proteomes" id="UP001529235">
    <property type="component" value="Unassembled WGS sequence"/>
</dbReference>
<dbReference type="InterPro" id="IPR020825">
    <property type="entry name" value="Phe-tRNA_synthase-like_B3/B4"/>
</dbReference>
<evidence type="ECO:0000256" key="3">
    <source>
        <dbReference type="ARBA" id="ARBA00007438"/>
    </source>
</evidence>
<keyword evidence="10" id="KW-0460">Magnesium</keyword>
<dbReference type="Gene3D" id="3.30.930.10">
    <property type="entry name" value="Bira Bifunctional Protein, Domain 2"/>
    <property type="match status" value="1"/>
</dbReference>
<evidence type="ECO:0000256" key="2">
    <source>
        <dbReference type="ARBA" id="ARBA00004496"/>
    </source>
</evidence>
<dbReference type="PANTHER" id="PTHR10947">
    <property type="entry name" value="PHENYLALANYL-TRNA SYNTHETASE BETA CHAIN AND LEUCINE-RICH REPEAT-CONTAINING PROTEIN 47"/>
    <property type="match status" value="1"/>
</dbReference>
<dbReference type="RefSeq" id="WP_285273700.1">
    <property type="nucleotide sequence ID" value="NZ_JASNVW010000002.1"/>
</dbReference>
<proteinExistence type="inferred from homology"/>
<dbReference type="SUPFAM" id="SSF55681">
    <property type="entry name" value="Class II aaRS and biotin synthetases"/>
    <property type="match status" value="1"/>
</dbReference>
<dbReference type="InterPro" id="IPR009061">
    <property type="entry name" value="DNA-bd_dom_put_sf"/>
</dbReference>